<dbReference type="InterPro" id="IPR000700">
    <property type="entry name" value="PAS-assoc_C"/>
</dbReference>
<dbReference type="NCBIfam" id="TIGR00254">
    <property type="entry name" value="GGDEF"/>
    <property type="match status" value="1"/>
</dbReference>
<evidence type="ECO:0000256" key="3">
    <source>
        <dbReference type="SAM" id="Phobius"/>
    </source>
</evidence>
<dbReference type="Gene3D" id="6.10.340.10">
    <property type="match status" value="1"/>
</dbReference>
<dbReference type="EMBL" id="QXDL01000017">
    <property type="protein sequence ID" value="RIH89988.1"/>
    <property type="molecule type" value="Genomic_DNA"/>
</dbReference>
<dbReference type="PROSITE" id="PS50887">
    <property type="entry name" value="GGDEF"/>
    <property type="match status" value="1"/>
</dbReference>
<keyword evidence="9" id="KW-1185">Reference proteome</keyword>
<proteinExistence type="predicted"/>
<dbReference type="SMART" id="SM00091">
    <property type="entry name" value="PAS"/>
    <property type="match status" value="1"/>
</dbReference>
<sequence length="908" mass="99504">MALRHKLLLAFLLPLGLALGVSWAVHAALASSLSTGRWVTHTLQVIAAVREQREVIQEAVAALRGYLVSGEPRLLSEYDRAQGRFAEVSQALLARVNDNPPQAERVRELIARFERWQEEVAEPEVRAVQSGQPVPPALMARSQEQLGRIRGVSEALEAAEQALLQERLAASEAASRRAQWLAVAGPASALALALGMVLWLVLHALRRIQRLAGVAQALGEGDLSHRAPVDGADEVGELARTLNRMAGRLESAQETLRRNEAALRSSLRRLELLPRVSQTLIHRRDLDQMLQGLVNDVAAALPADRVTLMVMDLEERRVTHSVRAGPGAGQVVDVGFDELMQGLTGWALRELEPALSPKGRPDPRESPEVQRRRAETGCGAVLVMPLHYQGRKLGTLTAINRPDQRDFDQQDVELLETVINQAVVAIENARLFESVNQSEALYRGMVSALSEGVVVQDAQGHIVAANAAAGALLGLTPGQMVGRSSREASWRTVREDGRPLPGEEHPSMVALRTGQPQQGVIMGVHRPDGALVWISVNAQPLFHPGEERPYAAVASFFDVTEIKQTREALAQQVASLEAERSFESRLNQLSSLLQACLSLEEAGEVIAHVAPGLFEGTGGAVYLLNPSRNLMEVLASWGGPPPEAFSPEGCWGLRRGQLHWVADSRKGLRCEHLEGALPASYACQPLSAQGETLGLLYLGSPPPTEAPEREQQRVMLVSDQLALAIANLRLRETLRHQSIRDALTGLFNRRYLEETLQREFFRARRAQRPLSLLFFDVDHFKSFNDAHGHEAGDQVLQALGHLVRSRFRAEDVPCRYGGEEFVVILPDARLEDGRRRAEQLREAAKHLALSYQGKTLGPISLSVGVAAYPEHGDNPETLLAMADGALYQAKRQGRDRVVVADWGEGEQA</sequence>
<feature type="transmembrane region" description="Helical" evidence="3">
    <location>
        <begin position="180"/>
        <end position="202"/>
    </location>
</feature>
<dbReference type="PROSITE" id="PS50112">
    <property type="entry name" value="PAS"/>
    <property type="match status" value="1"/>
</dbReference>
<dbReference type="CDD" id="cd06225">
    <property type="entry name" value="HAMP"/>
    <property type="match status" value="1"/>
</dbReference>
<dbReference type="InterPro" id="IPR000014">
    <property type="entry name" value="PAS"/>
</dbReference>
<dbReference type="InterPro" id="IPR003660">
    <property type="entry name" value="HAMP_dom"/>
</dbReference>
<dbReference type="OrthoDB" id="9812260at2"/>
<evidence type="ECO:0000313" key="8">
    <source>
        <dbReference type="EMBL" id="RIH89988.1"/>
    </source>
</evidence>
<dbReference type="Proteomes" id="UP000265715">
    <property type="component" value="Unassembled WGS sequence"/>
</dbReference>
<feature type="compositionally biased region" description="Basic and acidic residues" evidence="2">
    <location>
        <begin position="359"/>
        <end position="374"/>
    </location>
</feature>
<dbReference type="PANTHER" id="PTHR45138:SF9">
    <property type="entry name" value="DIGUANYLATE CYCLASE DGCM-RELATED"/>
    <property type="match status" value="1"/>
</dbReference>
<evidence type="ECO:0000259" key="6">
    <source>
        <dbReference type="PROSITE" id="PS50885"/>
    </source>
</evidence>
<dbReference type="AlphaFoldDB" id="A0A399F170"/>
<evidence type="ECO:0000259" key="4">
    <source>
        <dbReference type="PROSITE" id="PS50112"/>
    </source>
</evidence>
<dbReference type="Gene3D" id="3.30.450.40">
    <property type="match status" value="2"/>
</dbReference>
<dbReference type="RefSeq" id="WP_119313927.1">
    <property type="nucleotide sequence ID" value="NZ_QXDL01000017.1"/>
</dbReference>
<dbReference type="GO" id="GO:0007165">
    <property type="term" value="P:signal transduction"/>
    <property type="evidence" value="ECO:0007669"/>
    <property type="project" value="InterPro"/>
</dbReference>
<dbReference type="NCBIfam" id="TIGR00229">
    <property type="entry name" value="sensory_box"/>
    <property type="match status" value="1"/>
</dbReference>
<feature type="coiled-coil region" evidence="1">
    <location>
        <begin position="242"/>
        <end position="269"/>
    </location>
</feature>
<feature type="region of interest" description="Disordered" evidence="2">
    <location>
        <begin position="353"/>
        <end position="374"/>
    </location>
</feature>
<comment type="caution">
    <text evidence="8">The sequence shown here is derived from an EMBL/GenBank/DDBJ whole genome shotgun (WGS) entry which is preliminary data.</text>
</comment>
<keyword evidence="3" id="KW-1133">Transmembrane helix</keyword>
<evidence type="ECO:0000256" key="1">
    <source>
        <dbReference type="SAM" id="Coils"/>
    </source>
</evidence>
<dbReference type="GO" id="GO:0052621">
    <property type="term" value="F:diguanylate cyclase activity"/>
    <property type="evidence" value="ECO:0007669"/>
    <property type="project" value="TreeGrafter"/>
</dbReference>
<dbReference type="SMART" id="SM00065">
    <property type="entry name" value="GAF"/>
    <property type="match status" value="2"/>
</dbReference>
<keyword evidence="3" id="KW-0472">Membrane</keyword>
<dbReference type="PROSITE" id="PS50113">
    <property type="entry name" value="PAC"/>
    <property type="match status" value="1"/>
</dbReference>
<dbReference type="InterPro" id="IPR029016">
    <property type="entry name" value="GAF-like_dom_sf"/>
</dbReference>
<dbReference type="FunFam" id="3.30.70.270:FF:000001">
    <property type="entry name" value="Diguanylate cyclase domain protein"/>
    <property type="match status" value="1"/>
</dbReference>
<feature type="domain" description="PAC" evidence="5">
    <location>
        <begin position="518"/>
        <end position="571"/>
    </location>
</feature>
<dbReference type="GO" id="GO:0043709">
    <property type="term" value="P:cell adhesion involved in single-species biofilm formation"/>
    <property type="evidence" value="ECO:0007669"/>
    <property type="project" value="TreeGrafter"/>
</dbReference>
<name>A0A399F170_9DEIN</name>
<reference evidence="8 9" key="1">
    <citation type="submission" date="2018-08" db="EMBL/GenBank/DDBJ databases">
        <title>Meiothermus terrae DSM 26712 genome sequencing project.</title>
        <authorList>
            <person name="Da Costa M.S."/>
            <person name="Albuquerque L."/>
            <person name="Raposo P."/>
            <person name="Froufe H.J.C."/>
            <person name="Barroso C.S."/>
            <person name="Egas C."/>
        </authorList>
    </citation>
    <scope>NUCLEOTIDE SEQUENCE [LARGE SCALE GENOMIC DNA]</scope>
    <source>
        <strain evidence="8 9">DSM 26712</strain>
    </source>
</reference>
<feature type="domain" description="PAS" evidence="4">
    <location>
        <begin position="438"/>
        <end position="484"/>
    </location>
</feature>
<dbReference type="Gene3D" id="3.30.70.270">
    <property type="match status" value="1"/>
</dbReference>
<feature type="domain" description="HAMP" evidence="6">
    <location>
        <begin position="202"/>
        <end position="254"/>
    </location>
</feature>
<dbReference type="InterPro" id="IPR000160">
    <property type="entry name" value="GGDEF_dom"/>
</dbReference>
<dbReference type="SMART" id="SM00267">
    <property type="entry name" value="GGDEF"/>
    <property type="match status" value="1"/>
</dbReference>
<dbReference type="SUPFAM" id="SSF55073">
    <property type="entry name" value="Nucleotide cyclase"/>
    <property type="match status" value="1"/>
</dbReference>
<gene>
    <name evidence="8" type="primary">pleD_1</name>
    <name evidence="8" type="ORF">Mterra_00713</name>
</gene>
<dbReference type="Gene3D" id="3.30.450.20">
    <property type="entry name" value="PAS domain"/>
    <property type="match status" value="1"/>
</dbReference>
<dbReference type="Pfam" id="PF01590">
    <property type="entry name" value="GAF"/>
    <property type="match status" value="2"/>
</dbReference>
<dbReference type="Pfam" id="PF00990">
    <property type="entry name" value="GGDEF"/>
    <property type="match status" value="1"/>
</dbReference>
<evidence type="ECO:0000259" key="7">
    <source>
        <dbReference type="PROSITE" id="PS50887"/>
    </source>
</evidence>
<organism evidence="8 9">
    <name type="scientific">Calidithermus terrae</name>
    <dbReference type="NCBI Taxonomy" id="1408545"/>
    <lineage>
        <taxon>Bacteria</taxon>
        <taxon>Thermotogati</taxon>
        <taxon>Deinococcota</taxon>
        <taxon>Deinococci</taxon>
        <taxon>Thermales</taxon>
        <taxon>Thermaceae</taxon>
        <taxon>Calidithermus</taxon>
    </lineage>
</organism>
<dbReference type="InterPro" id="IPR050469">
    <property type="entry name" value="Diguanylate_Cyclase"/>
</dbReference>
<dbReference type="InterPro" id="IPR007891">
    <property type="entry name" value="CHASE3"/>
</dbReference>
<dbReference type="InterPro" id="IPR029787">
    <property type="entry name" value="Nucleotide_cyclase"/>
</dbReference>
<dbReference type="SUPFAM" id="SSF55781">
    <property type="entry name" value="GAF domain-like"/>
    <property type="match status" value="2"/>
</dbReference>
<dbReference type="SUPFAM" id="SSF158472">
    <property type="entry name" value="HAMP domain-like"/>
    <property type="match status" value="1"/>
</dbReference>
<dbReference type="InterPro" id="IPR003018">
    <property type="entry name" value="GAF"/>
</dbReference>
<dbReference type="CDD" id="cd01949">
    <property type="entry name" value="GGDEF"/>
    <property type="match status" value="1"/>
</dbReference>
<evidence type="ECO:0000259" key="5">
    <source>
        <dbReference type="PROSITE" id="PS50113"/>
    </source>
</evidence>
<feature type="domain" description="GGDEF" evidence="7">
    <location>
        <begin position="768"/>
        <end position="902"/>
    </location>
</feature>
<keyword evidence="1" id="KW-0175">Coiled coil</keyword>
<dbReference type="Pfam" id="PF05227">
    <property type="entry name" value="CHASE3"/>
    <property type="match status" value="1"/>
</dbReference>
<dbReference type="InterPro" id="IPR043128">
    <property type="entry name" value="Rev_trsase/Diguanyl_cyclase"/>
</dbReference>
<dbReference type="GO" id="GO:0005886">
    <property type="term" value="C:plasma membrane"/>
    <property type="evidence" value="ECO:0007669"/>
    <property type="project" value="TreeGrafter"/>
</dbReference>
<dbReference type="SMART" id="SM00304">
    <property type="entry name" value="HAMP"/>
    <property type="match status" value="1"/>
</dbReference>
<dbReference type="PANTHER" id="PTHR45138">
    <property type="entry name" value="REGULATORY COMPONENTS OF SENSORY TRANSDUCTION SYSTEM"/>
    <property type="match status" value="1"/>
</dbReference>
<dbReference type="InterPro" id="IPR035965">
    <property type="entry name" value="PAS-like_dom_sf"/>
</dbReference>
<dbReference type="GO" id="GO:1902201">
    <property type="term" value="P:negative regulation of bacterial-type flagellum-dependent cell motility"/>
    <property type="evidence" value="ECO:0007669"/>
    <property type="project" value="TreeGrafter"/>
</dbReference>
<accession>A0A399F170</accession>
<dbReference type="Pfam" id="PF13426">
    <property type="entry name" value="PAS_9"/>
    <property type="match status" value="1"/>
</dbReference>
<evidence type="ECO:0000313" key="9">
    <source>
        <dbReference type="Proteomes" id="UP000265715"/>
    </source>
</evidence>
<evidence type="ECO:0000256" key="2">
    <source>
        <dbReference type="SAM" id="MobiDB-lite"/>
    </source>
</evidence>
<dbReference type="PROSITE" id="PS50885">
    <property type="entry name" value="HAMP"/>
    <property type="match status" value="1"/>
</dbReference>
<dbReference type="SUPFAM" id="SSF55785">
    <property type="entry name" value="PYP-like sensor domain (PAS domain)"/>
    <property type="match status" value="1"/>
</dbReference>
<protein>
    <submittedName>
        <fullName evidence="8">Response regulator PleD</fullName>
    </submittedName>
</protein>
<keyword evidence="3" id="KW-0812">Transmembrane</keyword>
<dbReference type="Pfam" id="PF00672">
    <property type="entry name" value="HAMP"/>
    <property type="match status" value="1"/>
</dbReference>